<comment type="caution">
    <text evidence="2">The sequence shown here is derived from an EMBL/GenBank/DDBJ whole genome shotgun (WGS) entry which is preliminary data.</text>
</comment>
<dbReference type="InterPro" id="IPR011033">
    <property type="entry name" value="PRC_barrel-like_sf"/>
</dbReference>
<gene>
    <name evidence="2" type="ORF">ACFPQ4_21455</name>
</gene>
<dbReference type="InterPro" id="IPR027275">
    <property type="entry name" value="PRC-brl_dom"/>
</dbReference>
<name>A0ABW0R452_9BACL</name>
<accession>A0ABW0R452</accession>
<dbReference type="EMBL" id="JBHSNC010000057">
    <property type="protein sequence ID" value="MFC5531991.1"/>
    <property type="molecule type" value="Genomic_DNA"/>
</dbReference>
<dbReference type="Gene3D" id="2.30.30.240">
    <property type="entry name" value="PRC-barrel domain"/>
    <property type="match status" value="1"/>
</dbReference>
<feature type="domain" description="PRC-barrel" evidence="1">
    <location>
        <begin position="2"/>
        <end position="71"/>
    </location>
</feature>
<dbReference type="SUPFAM" id="SSF50346">
    <property type="entry name" value="PRC-barrel domain"/>
    <property type="match status" value="1"/>
</dbReference>
<evidence type="ECO:0000313" key="3">
    <source>
        <dbReference type="Proteomes" id="UP001596108"/>
    </source>
</evidence>
<reference evidence="3" key="1">
    <citation type="journal article" date="2019" name="Int. J. Syst. Evol. Microbiol.">
        <title>The Global Catalogue of Microorganisms (GCM) 10K type strain sequencing project: providing services to taxonomists for standard genome sequencing and annotation.</title>
        <authorList>
            <consortium name="The Broad Institute Genomics Platform"/>
            <consortium name="The Broad Institute Genome Sequencing Center for Infectious Disease"/>
            <person name="Wu L."/>
            <person name="Ma J."/>
        </authorList>
    </citation>
    <scope>NUCLEOTIDE SEQUENCE [LARGE SCALE GENOMIC DNA]</scope>
    <source>
        <strain evidence="3">CGMCC 1.18578</strain>
    </source>
</reference>
<sequence length="180" mass="20679">MIQIQQVLGLPVLLRSGRRIGRVKDIRFDEFWSLSGIVLDHRVWLRKAYKVVSWDDVVSCGPDAIFVNDNAEIAIVDKKRLFRTYHTGIIQLKDMPVFTKEGLRLGDITDVYFKETAGRQIIGYELTDGFLADVMEGRRRLFLPEQPENVTIGENAIIVPSSYERVLERDHTWKVTGEDG</sequence>
<dbReference type="Proteomes" id="UP001596108">
    <property type="component" value="Unassembled WGS sequence"/>
</dbReference>
<dbReference type="RefSeq" id="WP_378113963.1">
    <property type="nucleotide sequence ID" value="NZ_JBHSNC010000057.1"/>
</dbReference>
<evidence type="ECO:0000313" key="2">
    <source>
        <dbReference type="EMBL" id="MFC5531991.1"/>
    </source>
</evidence>
<evidence type="ECO:0000259" key="1">
    <source>
        <dbReference type="Pfam" id="PF05239"/>
    </source>
</evidence>
<protein>
    <submittedName>
        <fullName evidence="2">PRC-barrel domain-containing protein</fullName>
    </submittedName>
</protein>
<proteinExistence type="predicted"/>
<feature type="domain" description="PRC-barrel" evidence="1">
    <location>
        <begin position="91"/>
        <end position="164"/>
    </location>
</feature>
<organism evidence="2 3">
    <name type="scientific">Cohnella yongneupensis</name>
    <dbReference type="NCBI Taxonomy" id="425006"/>
    <lineage>
        <taxon>Bacteria</taxon>
        <taxon>Bacillati</taxon>
        <taxon>Bacillota</taxon>
        <taxon>Bacilli</taxon>
        <taxon>Bacillales</taxon>
        <taxon>Paenibacillaceae</taxon>
        <taxon>Cohnella</taxon>
    </lineage>
</organism>
<dbReference type="Pfam" id="PF05239">
    <property type="entry name" value="PRC"/>
    <property type="match status" value="2"/>
</dbReference>
<keyword evidence="3" id="KW-1185">Reference proteome</keyword>